<evidence type="ECO:0000313" key="2">
    <source>
        <dbReference type="EMBL" id="CAJ0605620.1"/>
    </source>
</evidence>
<reference evidence="2" key="1">
    <citation type="submission" date="2023-07" db="EMBL/GenBank/DDBJ databases">
        <authorList>
            <consortium name="CYATHOMIX"/>
        </authorList>
    </citation>
    <scope>NUCLEOTIDE SEQUENCE</scope>
    <source>
        <strain evidence="2">N/A</strain>
    </source>
</reference>
<evidence type="ECO:0000256" key="1">
    <source>
        <dbReference type="SAM" id="MobiDB-lite"/>
    </source>
</evidence>
<protein>
    <submittedName>
        <fullName evidence="2">Uncharacterized protein</fullName>
    </submittedName>
</protein>
<name>A0AA36H7M9_CYLNA</name>
<dbReference type="AlphaFoldDB" id="A0AA36H7M9"/>
<sequence>MASLLSSTGTNCVLVLTGMLGQERRSSTGATKSACVFDAKIENSRRSQEGKGRWLYMLTNLGKMAGKLETSIMIVVKKTTVVHTLTGWKTRDLALVINDVRVHDRATGEDHGRDPEDVARIEEK</sequence>
<feature type="region of interest" description="Disordered" evidence="1">
    <location>
        <begin position="104"/>
        <end position="124"/>
    </location>
</feature>
<keyword evidence="3" id="KW-1185">Reference proteome</keyword>
<comment type="caution">
    <text evidence="2">The sequence shown here is derived from an EMBL/GenBank/DDBJ whole genome shotgun (WGS) entry which is preliminary data.</text>
</comment>
<gene>
    <name evidence="2" type="ORF">CYNAS_LOCUS17603</name>
</gene>
<proteinExistence type="predicted"/>
<evidence type="ECO:0000313" key="3">
    <source>
        <dbReference type="Proteomes" id="UP001176961"/>
    </source>
</evidence>
<organism evidence="2 3">
    <name type="scientific">Cylicocyclus nassatus</name>
    <name type="common">Nematode worm</name>
    <dbReference type="NCBI Taxonomy" id="53992"/>
    <lineage>
        <taxon>Eukaryota</taxon>
        <taxon>Metazoa</taxon>
        <taxon>Ecdysozoa</taxon>
        <taxon>Nematoda</taxon>
        <taxon>Chromadorea</taxon>
        <taxon>Rhabditida</taxon>
        <taxon>Rhabditina</taxon>
        <taxon>Rhabditomorpha</taxon>
        <taxon>Strongyloidea</taxon>
        <taxon>Strongylidae</taxon>
        <taxon>Cylicocyclus</taxon>
    </lineage>
</organism>
<dbReference type="Proteomes" id="UP001176961">
    <property type="component" value="Unassembled WGS sequence"/>
</dbReference>
<dbReference type="EMBL" id="CATQJL010000316">
    <property type="protein sequence ID" value="CAJ0605620.1"/>
    <property type="molecule type" value="Genomic_DNA"/>
</dbReference>
<accession>A0AA36H7M9</accession>